<protein>
    <recommendedName>
        <fullName evidence="3">RHS repeat protein</fullName>
    </recommendedName>
</protein>
<evidence type="ECO:0000256" key="1">
    <source>
        <dbReference type="SAM" id="MobiDB-lite"/>
    </source>
</evidence>
<reference evidence="2" key="1">
    <citation type="submission" date="2018-05" db="EMBL/GenBank/DDBJ databases">
        <authorList>
            <person name="Lanie J.A."/>
            <person name="Ng W.-L."/>
            <person name="Kazmierczak K.M."/>
            <person name="Andrzejewski T.M."/>
            <person name="Davidsen T.M."/>
            <person name="Wayne K.J."/>
            <person name="Tettelin H."/>
            <person name="Glass J.I."/>
            <person name="Rusch D."/>
            <person name="Podicherti R."/>
            <person name="Tsui H.-C.T."/>
            <person name="Winkler M.E."/>
        </authorList>
    </citation>
    <scope>NUCLEOTIDE SEQUENCE</scope>
</reference>
<name>A0A381WI79_9ZZZZ</name>
<evidence type="ECO:0000313" key="2">
    <source>
        <dbReference type="EMBL" id="SVA52204.1"/>
    </source>
</evidence>
<proteinExistence type="predicted"/>
<organism evidence="2">
    <name type="scientific">marine metagenome</name>
    <dbReference type="NCBI Taxonomy" id="408172"/>
    <lineage>
        <taxon>unclassified sequences</taxon>
        <taxon>metagenomes</taxon>
        <taxon>ecological metagenomes</taxon>
    </lineage>
</organism>
<feature type="region of interest" description="Disordered" evidence="1">
    <location>
        <begin position="71"/>
        <end position="106"/>
    </location>
</feature>
<dbReference type="EMBL" id="UINC01011890">
    <property type="protein sequence ID" value="SVA52204.1"/>
    <property type="molecule type" value="Genomic_DNA"/>
</dbReference>
<evidence type="ECO:0008006" key="3">
    <source>
        <dbReference type="Google" id="ProtNLM"/>
    </source>
</evidence>
<sequence length="106" mass="12007">MRREVETFEDGQKSVRYYDSNDVLRRIETLDADDNLKASVDYTYNKAGNNVERVVRDPLANVLRRITLDETGQEVDPSDSGPVRWKLMDGTDEGIAVKGQEDLGKS</sequence>
<dbReference type="AlphaFoldDB" id="A0A381WI79"/>
<gene>
    <name evidence="2" type="ORF">METZ01_LOCUS105058</name>
</gene>
<accession>A0A381WI79</accession>